<keyword evidence="3" id="KW-1185">Reference proteome</keyword>
<name>A0A5C5R3P8_9ACTN</name>
<sequence length="215" mass="24658">MNDTTNTSTIEKSVLATLRSLSPTRDDISFSDALRVAELQANTLLRLHGITTWPVPREIISELPKIRILPSSNAADGANFWDWRSKQWIILLNRADSWRRQRFTLAHEYKHIIDHPNRERLYHGTLADRHAEQAGDYFAGCLLVPRRLLKRAWGNGIQRQDDLARAFNVSEQAIRVRLRQTGLVMPTDTQVARSCRPTARSRFDYARTPALQGGF</sequence>
<evidence type="ECO:0000313" key="2">
    <source>
        <dbReference type="EMBL" id="TWS17750.1"/>
    </source>
</evidence>
<dbReference type="EMBL" id="VIGW01000019">
    <property type="protein sequence ID" value="TWS17750.1"/>
    <property type="molecule type" value="Genomic_DNA"/>
</dbReference>
<dbReference type="InterPro" id="IPR010359">
    <property type="entry name" value="IrrE_HExxH"/>
</dbReference>
<feature type="domain" description="IrrE N-terminal-like" evidence="1">
    <location>
        <begin position="69"/>
        <end position="178"/>
    </location>
</feature>
<organism evidence="2 3">
    <name type="scientific">Tsukamurella asaccharolytica</name>
    <dbReference type="NCBI Taxonomy" id="2592067"/>
    <lineage>
        <taxon>Bacteria</taxon>
        <taxon>Bacillati</taxon>
        <taxon>Actinomycetota</taxon>
        <taxon>Actinomycetes</taxon>
        <taxon>Mycobacteriales</taxon>
        <taxon>Tsukamurellaceae</taxon>
        <taxon>Tsukamurella</taxon>
    </lineage>
</organism>
<reference evidence="2 3" key="1">
    <citation type="submission" date="2019-06" db="EMBL/GenBank/DDBJ databases">
        <title>Tsukamurella conjunctivitidis sp. nov., Tsukamurella assacharolytica sp. nov. and Tsukamurella sputae sp. nov. isolated from patients with conjunctivitis, bacteraemia (lymphoma) and respiratory infection (sputum) in Hong Kong.</title>
        <authorList>
            <person name="Teng J.L.L."/>
            <person name="Lee H.H."/>
            <person name="Fong J.Y.H."/>
            <person name="Fok K.M.N."/>
            <person name="Lau S.K.P."/>
            <person name="Woo P.C.Y."/>
        </authorList>
    </citation>
    <scope>NUCLEOTIDE SEQUENCE [LARGE SCALE GENOMIC DNA]</scope>
    <source>
        <strain evidence="2 3">HKU71</strain>
    </source>
</reference>
<proteinExistence type="predicted"/>
<dbReference type="Pfam" id="PF06114">
    <property type="entry name" value="Peptidase_M78"/>
    <property type="match status" value="1"/>
</dbReference>
<dbReference type="InterPro" id="IPR052345">
    <property type="entry name" value="Rad_response_metalloprotease"/>
</dbReference>
<gene>
    <name evidence="2" type="ORF">FK529_18830</name>
</gene>
<dbReference type="AlphaFoldDB" id="A0A5C5R3P8"/>
<comment type="caution">
    <text evidence="2">The sequence shown here is derived from an EMBL/GenBank/DDBJ whole genome shotgun (WGS) entry which is preliminary data.</text>
</comment>
<dbReference type="OrthoDB" id="572608at2"/>
<protein>
    <submittedName>
        <fullName evidence="2">ImmA/IrrE family metallo-endopeptidase</fullName>
    </submittedName>
</protein>
<dbReference type="Proteomes" id="UP000317291">
    <property type="component" value="Unassembled WGS sequence"/>
</dbReference>
<dbReference type="Gene3D" id="1.10.10.2910">
    <property type="match status" value="1"/>
</dbReference>
<dbReference type="PANTHER" id="PTHR43236">
    <property type="entry name" value="ANTITOXIN HIGA1"/>
    <property type="match status" value="1"/>
</dbReference>
<dbReference type="RefSeq" id="WP_068626816.1">
    <property type="nucleotide sequence ID" value="NZ_VIGW01000019.1"/>
</dbReference>
<dbReference type="PANTHER" id="PTHR43236:SF1">
    <property type="entry name" value="BLL7220 PROTEIN"/>
    <property type="match status" value="1"/>
</dbReference>
<accession>A0A5C5R3P8</accession>
<evidence type="ECO:0000259" key="1">
    <source>
        <dbReference type="Pfam" id="PF06114"/>
    </source>
</evidence>
<evidence type="ECO:0000313" key="3">
    <source>
        <dbReference type="Proteomes" id="UP000317291"/>
    </source>
</evidence>